<keyword evidence="2 3" id="KW-0040">ANK repeat</keyword>
<dbReference type="SUPFAM" id="SSF48403">
    <property type="entry name" value="Ankyrin repeat"/>
    <property type="match status" value="1"/>
</dbReference>
<sequence length="392" mass="41727">MMTLLRKVAAFVGAALLARRWATFEDSGLKIALRICMDDAAMHIDVDETIAIDMGVDGHDADDVKATDIIFSFYESAPNDAHDSSLEKSKEKRVAVFCPPAEEDEALESGATIAGKAFAATRTALEADAFTEVTDIKAGIEAWASGGYEKPLTGTTYLAQQACLSSAYGSVLHETPAAQLRLLAMDLDPILTHADSGDLDAMKAVLADSNSVNKRLKLRDADKRTALHRACAAGHEEIVAQLLSHRANPNVEDEEEWTPLHSAASRGSASMATLLTEAGADCDATTSSGSSALHYAASKGHDEVIRILIQAGAKVNSKDRSGGFPLLRAAGAGRLQALKILLEAQADLGCKDKSGDNAFHVAINGHHAAICEILFDREEAEKLMKQENEDGN</sequence>
<evidence type="ECO:0000256" key="2">
    <source>
        <dbReference type="ARBA" id="ARBA00023043"/>
    </source>
</evidence>
<dbReference type="PROSITE" id="PS50297">
    <property type="entry name" value="ANK_REP_REGION"/>
    <property type="match status" value="3"/>
</dbReference>
<gene>
    <name evidence="4" type="primary">psmD10</name>
    <name evidence="4" type="ORF">AK812_SmicGene3400</name>
</gene>
<accession>A0A1Q9EZ18</accession>
<dbReference type="SMART" id="SM00248">
    <property type="entry name" value="ANK"/>
    <property type="match status" value="6"/>
</dbReference>
<dbReference type="GO" id="GO:0000502">
    <property type="term" value="C:proteasome complex"/>
    <property type="evidence" value="ECO:0007669"/>
    <property type="project" value="UniProtKB-KW"/>
</dbReference>
<dbReference type="EMBL" id="LSRX01000039">
    <property type="protein sequence ID" value="OLQ12690.1"/>
    <property type="molecule type" value="Genomic_DNA"/>
</dbReference>
<reference evidence="4 5" key="1">
    <citation type="submission" date="2016-02" db="EMBL/GenBank/DDBJ databases">
        <title>Genome analysis of coral dinoflagellate symbionts highlights evolutionary adaptations to a symbiotic lifestyle.</title>
        <authorList>
            <person name="Aranda M."/>
            <person name="Li Y."/>
            <person name="Liew Y.J."/>
            <person name="Baumgarten S."/>
            <person name="Simakov O."/>
            <person name="Wilson M."/>
            <person name="Piel J."/>
            <person name="Ashoor H."/>
            <person name="Bougouffa S."/>
            <person name="Bajic V.B."/>
            <person name="Ryu T."/>
            <person name="Ravasi T."/>
            <person name="Bayer T."/>
            <person name="Micklem G."/>
            <person name="Kim H."/>
            <person name="Bhak J."/>
            <person name="Lajeunesse T.C."/>
            <person name="Voolstra C.R."/>
        </authorList>
    </citation>
    <scope>NUCLEOTIDE SEQUENCE [LARGE SCALE GENOMIC DNA]</scope>
    <source>
        <strain evidence="4 5">CCMP2467</strain>
    </source>
</reference>
<dbReference type="Pfam" id="PF12796">
    <property type="entry name" value="Ank_2"/>
    <property type="match status" value="2"/>
</dbReference>
<dbReference type="PRINTS" id="PR01415">
    <property type="entry name" value="ANKYRIN"/>
</dbReference>
<evidence type="ECO:0000256" key="1">
    <source>
        <dbReference type="ARBA" id="ARBA00022737"/>
    </source>
</evidence>
<dbReference type="PANTHER" id="PTHR24201">
    <property type="entry name" value="ANK_REP_REGION DOMAIN-CONTAINING PROTEIN"/>
    <property type="match status" value="1"/>
</dbReference>
<protein>
    <submittedName>
        <fullName evidence="4">26S proteasome non-ATPase regulatory subunit 10</fullName>
    </submittedName>
</protein>
<dbReference type="InterPro" id="IPR002110">
    <property type="entry name" value="Ankyrin_rpt"/>
</dbReference>
<name>A0A1Q9EZ18_SYMMI</name>
<comment type="caution">
    <text evidence="4">The sequence shown here is derived from an EMBL/GenBank/DDBJ whole genome shotgun (WGS) entry which is preliminary data.</text>
</comment>
<organism evidence="4 5">
    <name type="scientific">Symbiodinium microadriaticum</name>
    <name type="common">Dinoflagellate</name>
    <name type="synonym">Zooxanthella microadriatica</name>
    <dbReference type="NCBI Taxonomy" id="2951"/>
    <lineage>
        <taxon>Eukaryota</taxon>
        <taxon>Sar</taxon>
        <taxon>Alveolata</taxon>
        <taxon>Dinophyceae</taxon>
        <taxon>Suessiales</taxon>
        <taxon>Symbiodiniaceae</taxon>
        <taxon>Symbiodinium</taxon>
    </lineage>
</organism>
<feature type="repeat" description="ANK" evidence="3">
    <location>
        <begin position="255"/>
        <end position="287"/>
    </location>
</feature>
<dbReference type="Proteomes" id="UP000186817">
    <property type="component" value="Unassembled WGS sequence"/>
</dbReference>
<dbReference type="OrthoDB" id="10264606at2759"/>
<evidence type="ECO:0000313" key="4">
    <source>
        <dbReference type="EMBL" id="OLQ12690.1"/>
    </source>
</evidence>
<dbReference type="PROSITE" id="PS50088">
    <property type="entry name" value="ANK_REPEAT"/>
    <property type="match status" value="4"/>
</dbReference>
<evidence type="ECO:0000256" key="3">
    <source>
        <dbReference type="PROSITE-ProRule" id="PRU00023"/>
    </source>
</evidence>
<feature type="repeat" description="ANK" evidence="3">
    <location>
        <begin position="222"/>
        <end position="254"/>
    </location>
</feature>
<dbReference type="GO" id="GO:0005634">
    <property type="term" value="C:nucleus"/>
    <property type="evidence" value="ECO:0007669"/>
    <property type="project" value="TreeGrafter"/>
</dbReference>
<keyword evidence="5" id="KW-1185">Reference proteome</keyword>
<proteinExistence type="predicted"/>
<feature type="repeat" description="ANK" evidence="3">
    <location>
        <begin position="288"/>
        <end position="320"/>
    </location>
</feature>
<dbReference type="PANTHER" id="PTHR24201:SF16">
    <property type="entry name" value="ANKYRIN-1-LIKE-RELATED"/>
    <property type="match status" value="1"/>
</dbReference>
<dbReference type="Gene3D" id="1.25.40.20">
    <property type="entry name" value="Ankyrin repeat-containing domain"/>
    <property type="match status" value="3"/>
</dbReference>
<dbReference type="AlphaFoldDB" id="A0A1Q9EZ18"/>
<dbReference type="InterPro" id="IPR036770">
    <property type="entry name" value="Ankyrin_rpt-contain_sf"/>
</dbReference>
<dbReference type="InterPro" id="IPR050776">
    <property type="entry name" value="Ank_Repeat/CDKN_Inhibitor"/>
</dbReference>
<keyword evidence="4" id="KW-0647">Proteasome</keyword>
<keyword evidence="1" id="KW-0677">Repeat</keyword>
<feature type="repeat" description="ANK" evidence="3">
    <location>
        <begin position="321"/>
        <end position="353"/>
    </location>
</feature>
<evidence type="ECO:0000313" key="5">
    <source>
        <dbReference type="Proteomes" id="UP000186817"/>
    </source>
</evidence>